<name>A0A0A7V3B9_9SPIR</name>
<reference evidence="2 3" key="1">
    <citation type="journal article" date="2015" name="Genome Announc.">
        <title>Genome Sequence of Borrelia chilensis VA1, a South American Member of the Lyme Borreliosis Group.</title>
        <authorList>
            <person name="Huang W."/>
            <person name="Ojaimi C."/>
            <person name="Fallon J.T."/>
            <person name="Travisany D."/>
            <person name="Maass A."/>
            <person name="Ivanova L."/>
            <person name="Tomova A."/>
            <person name="Gonzalez-Acuna D."/>
            <person name="Godfrey H.P."/>
            <person name="Cabello F.C."/>
        </authorList>
    </citation>
    <scope>NUCLEOTIDE SEQUENCE [LARGE SCALE GENOMIC DNA]</scope>
    <source>
        <strain evidence="2 3">VA1</strain>
        <plasmid evidence="2">lp54</plasmid>
    </source>
</reference>
<evidence type="ECO:0008006" key="4">
    <source>
        <dbReference type="Google" id="ProtNLM"/>
    </source>
</evidence>
<dbReference type="Pfam" id="PF02999">
    <property type="entry name" value="Borrelia_orfD"/>
    <property type="match status" value="1"/>
</dbReference>
<keyword evidence="2" id="KW-0614">Plasmid</keyword>
<evidence type="ECO:0000313" key="3">
    <source>
        <dbReference type="Proteomes" id="UP000030940"/>
    </source>
</evidence>
<dbReference type="AlphaFoldDB" id="A0A0A7V3B9"/>
<keyword evidence="1" id="KW-0732">Signal</keyword>
<dbReference type="EMBL" id="CP009912">
    <property type="protein sequence ID" value="AJA90702.1"/>
    <property type="molecule type" value="Genomic_DNA"/>
</dbReference>
<gene>
    <name evidence="2" type="ORF">OY14_04435</name>
</gene>
<proteinExistence type="predicted"/>
<organism evidence="2 3">
    <name type="scientific">Borreliella chilensis</name>
    <dbReference type="NCBI Taxonomy" id="1245910"/>
    <lineage>
        <taxon>Bacteria</taxon>
        <taxon>Pseudomonadati</taxon>
        <taxon>Spirochaetota</taxon>
        <taxon>Spirochaetia</taxon>
        <taxon>Spirochaetales</taxon>
        <taxon>Borreliaceae</taxon>
        <taxon>Borreliella</taxon>
    </lineage>
</organism>
<accession>A0A0A7V3B9</accession>
<feature type="signal peptide" evidence="1">
    <location>
        <begin position="1"/>
        <end position="24"/>
    </location>
</feature>
<evidence type="ECO:0000256" key="1">
    <source>
        <dbReference type="SAM" id="SignalP"/>
    </source>
</evidence>
<geneLocation type="plasmid" evidence="2 3">
    <name>lp54</name>
</geneLocation>
<keyword evidence="3" id="KW-1185">Reference proteome</keyword>
<protein>
    <recommendedName>
        <fullName evidence="4">Outer surface protein</fullName>
    </recommendedName>
</protein>
<dbReference type="HOGENOM" id="CLU_160505_0_0_12"/>
<sequence length="121" mass="14005">MKIKHSPFLFLLNTLIIFSCSTIARLPEEPPNPKSSTLKALSLYEAHLSSYIMYLQTFLVKTKQKVNNKNYPEFKLFDTSKLEKDQTLKSIKTNIANLKNHIDKIKPIATQVYKKYSKNVP</sequence>
<dbReference type="KEGG" id="bchi:OY14_04435"/>
<feature type="chain" id="PRO_5002033242" description="Outer surface protein" evidence="1">
    <location>
        <begin position="25"/>
        <end position="121"/>
    </location>
</feature>
<dbReference type="InterPro" id="IPR004248">
    <property type="entry name" value="Borrelia_plasmid_OrfD"/>
</dbReference>
<dbReference type="Proteomes" id="UP000030940">
    <property type="component" value="Plasmid lp54"/>
</dbReference>
<evidence type="ECO:0000313" key="2">
    <source>
        <dbReference type="EMBL" id="AJA90702.1"/>
    </source>
</evidence>
<dbReference type="PROSITE" id="PS51257">
    <property type="entry name" value="PROKAR_LIPOPROTEIN"/>
    <property type="match status" value="1"/>
</dbReference>